<evidence type="ECO:0000313" key="1">
    <source>
        <dbReference type="EMBL" id="MDJ1113980.1"/>
    </source>
</evidence>
<dbReference type="Proteomes" id="UP001321481">
    <property type="component" value="Unassembled WGS sequence"/>
</dbReference>
<dbReference type="RefSeq" id="WP_283715514.1">
    <property type="nucleotide sequence ID" value="NZ_JASJND010000004.1"/>
</dbReference>
<keyword evidence="2" id="KW-1185">Reference proteome</keyword>
<reference evidence="1 2" key="1">
    <citation type="submission" date="2023-05" db="EMBL/GenBank/DDBJ databases">
        <title>Microbacterium dauci sp.nov., Isolated from Carrot Rhizosphere Soil.</title>
        <authorList>
            <person name="Xiao Z."/>
            <person name="Zheng J."/>
        </authorList>
    </citation>
    <scope>NUCLEOTIDE SEQUENCE [LARGE SCALE GENOMIC DNA]</scope>
    <source>
        <strain evidence="1 2">LX3-4</strain>
    </source>
</reference>
<accession>A0ABT6ZCU2</accession>
<proteinExistence type="predicted"/>
<protein>
    <submittedName>
        <fullName evidence="1">Uncharacterized protein</fullName>
    </submittedName>
</protein>
<organism evidence="1 2">
    <name type="scientific">Microbacterium dauci</name>
    <dbReference type="NCBI Taxonomy" id="3048008"/>
    <lineage>
        <taxon>Bacteria</taxon>
        <taxon>Bacillati</taxon>
        <taxon>Actinomycetota</taxon>
        <taxon>Actinomycetes</taxon>
        <taxon>Micrococcales</taxon>
        <taxon>Microbacteriaceae</taxon>
        <taxon>Microbacterium</taxon>
    </lineage>
</organism>
<gene>
    <name evidence="1" type="ORF">QNI14_05900</name>
</gene>
<comment type="caution">
    <text evidence="1">The sequence shown here is derived from an EMBL/GenBank/DDBJ whole genome shotgun (WGS) entry which is preliminary data.</text>
</comment>
<dbReference type="EMBL" id="JASJND010000004">
    <property type="protein sequence ID" value="MDJ1113980.1"/>
    <property type="molecule type" value="Genomic_DNA"/>
</dbReference>
<sequence>MSARRAPRRPATGSEPWAALDAMMRSALGAHLAGLLAAAAIPLTLIDLERLAGRPRVARTLPAATIHGIRVDAAGFALDGADALGRVVRNLHVGPLAPGKELSARTQERALAPFRAALLSAAAAAHASGEWDRAAPVLSSAAFARSMHHRNGERDALVTLLTDPGRARLLAVHDPAEPGRQRHDAAAHLARAARTPEDLVPLAALLVADDSLEESPGAVPRRLPPVYALLGDGERAVLLAERVRTEPEIELAYVAQALAQAGDPGAMDIALRAVAAHERAATGALLRTAHAVAGCALHTADPSDAHRLAQLARVLVRRAAVSPQVHAVVAGLRQQLFRAARDHERGIGATAAATAAAALGRIGDADAAVQAANDAQSLCDSIEGAAQRAVAAAAVAARLRVVASDVLEPIADAVAELALASAAAPAQLAEVARLLSGETVLDGDWTDPPAVPDRARVAAAAERILVAAHATPVDRHPQTALTRGALTVAVNALPAGDPRTVAAVHAVVDGIREMRYPSSLERRARARTDAVVLAEAAVAFAGFGDLEASTTTAALAVDVCGRVPVAARARPLADVVATLLPARDPATFDVATRAWAAVTAPLCPWDADAALAVASAAAATARTAEHLRADALRAMRDHAELLLRRHGDAASLTLLADRAARAGEDVHARTLAEAALRAAGVADPLRRRLAAVALAAGADATAEPPVVSAVARQWLTDGVPAAGLPALAAHEPKTAARVAALLRTLVD</sequence>
<evidence type="ECO:0000313" key="2">
    <source>
        <dbReference type="Proteomes" id="UP001321481"/>
    </source>
</evidence>
<name>A0ABT6ZCU2_9MICO</name>